<comment type="caution">
    <text evidence="2">The sequence shown here is derived from an EMBL/GenBank/DDBJ whole genome shotgun (WGS) entry which is preliminary data.</text>
</comment>
<dbReference type="AlphaFoldDB" id="A0A520XFH8"/>
<accession>A0A520XFH8</accession>
<keyword evidence="1" id="KW-0472">Membrane</keyword>
<feature type="transmembrane region" description="Helical" evidence="1">
    <location>
        <begin position="16"/>
        <end position="38"/>
    </location>
</feature>
<dbReference type="Proteomes" id="UP000322454">
    <property type="component" value="Unassembled WGS sequence"/>
</dbReference>
<gene>
    <name evidence="2" type="ORF">EVJ48_03005</name>
</gene>
<keyword evidence="1" id="KW-0812">Transmembrane</keyword>
<organism evidence="2 3">
    <name type="scientific">Candidatus Acidulodesulfobacterium acidiphilum</name>
    <dbReference type="NCBI Taxonomy" id="2597224"/>
    <lineage>
        <taxon>Bacteria</taxon>
        <taxon>Deltaproteobacteria</taxon>
        <taxon>Candidatus Acidulodesulfobacterales</taxon>
        <taxon>Candidatus Acidulodesulfobacterium</taxon>
    </lineage>
</organism>
<evidence type="ECO:0000256" key="1">
    <source>
        <dbReference type="SAM" id="Phobius"/>
    </source>
</evidence>
<feature type="transmembrane region" description="Helical" evidence="1">
    <location>
        <begin position="44"/>
        <end position="68"/>
    </location>
</feature>
<dbReference type="EMBL" id="SHMQ01000005">
    <property type="protein sequence ID" value="RZV39906.1"/>
    <property type="molecule type" value="Genomic_DNA"/>
</dbReference>
<protein>
    <submittedName>
        <fullName evidence="2">Uncharacterized protein</fullName>
    </submittedName>
</protein>
<name>A0A520XFH8_9DELT</name>
<reference evidence="2 3" key="1">
    <citation type="submission" date="2019-01" db="EMBL/GenBank/DDBJ databases">
        <title>Insights into ecological role of a new deltaproteobacterial order Candidatus Sinidesulfobacterales (Sva0485) by metagenomics and metatranscriptomics.</title>
        <authorList>
            <person name="Tan S."/>
            <person name="Liu J."/>
            <person name="Fang Y."/>
            <person name="Hedlund B."/>
            <person name="Lian Z.-H."/>
            <person name="Huang L.-Y."/>
            <person name="Li J.-T."/>
            <person name="Huang L.-N."/>
            <person name="Li W.-J."/>
            <person name="Jiang H.-C."/>
            <person name="Dong H.-L."/>
            <person name="Shu W.-S."/>
        </authorList>
    </citation>
    <scope>NUCLEOTIDE SEQUENCE [LARGE SCALE GENOMIC DNA]</scope>
    <source>
        <strain evidence="2">AP4</strain>
    </source>
</reference>
<proteinExistence type="predicted"/>
<keyword evidence="1" id="KW-1133">Transmembrane helix</keyword>
<sequence length="76" mass="8414">MPKNKKNKTIGIAKKGWIYSTLIIAVIFWALITAGLFVDFIKGHYASVLKTIVVIVLLLAVFAVLSILSKNDKPKE</sequence>
<evidence type="ECO:0000313" key="3">
    <source>
        <dbReference type="Proteomes" id="UP000322454"/>
    </source>
</evidence>
<evidence type="ECO:0000313" key="2">
    <source>
        <dbReference type="EMBL" id="RZV39906.1"/>
    </source>
</evidence>